<proteinExistence type="predicted"/>
<keyword evidence="2" id="KW-0378">Hydrolase</keyword>
<evidence type="ECO:0000313" key="2">
    <source>
        <dbReference type="EMBL" id="MFD2033157.1"/>
    </source>
</evidence>
<feature type="domain" description="Beta-lactamase-related" evidence="1">
    <location>
        <begin position="44"/>
        <end position="329"/>
    </location>
</feature>
<dbReference type="Pfam" id="PF00144">
    <property type="entry name" value="Beta-lactamase"/>
    <property type="match status" value="1"/>
</dbReference>
<dbReference type="RefSeq" id="WP_376882114.1">
    <property type="nucleotide sequence ID" value="NZ_JBHUHR010000001.1"/>
</dbReference>
<dbReference type="PANTHER" id="PTHR46825:SF9">
    <property type="entry name" value="BETA-LACTAMASE-RELATED DOMAIN-CONTAINING PROTEIN"/>
    <property type="match status" value="1"/>
</dbReference>
<organism evidence="2 3">
    <name type="scientific">Belliella marina</name>
    <dbReference type="NCBI Taxonomy" id="1644146"/>
    <lineage>
        <taxon>Bacteria</taxon>
        <taxon>Pseudomonadati</taxon>
        <taxon>Bacteroidota</taxon>
        <taxon>Cytophagia</taxon>
        <taxon>Cytophagales</taxon>
        <taxon>Cyclobacteriaceae</taxon>
        <taxon>Belliella</taxon>
    </lineage>
</organism>
<dbReference type="EC" id="3.-.-.-" evidence="2"/>
<dbReference type="InterPro" id="IPR001466">
    <property type="entry name" value="Beta-lactam-related"/>
</dbReference>
<dbReference type="InterPro" id="IPR050491">
    <property type="entry name" value="AmpC-like"/>
</dbReference>
<dbReference type="Gene3D" id="3.40.710.10">
    <property type="entry name" value="DD-peptidase/beta-lactamase superfamily"/>
    <property type="match status" value="1"/>
</dbReference>
<gene>
    <name evidence="2" type="ORF">ACFSKL_00060</name>
</gene>
<dbReference type="InterPro" id="IPR012338">
    <property type="entry name" value="Beta-lactam/transpept-like"/>
</dbReference>
<protein>
    <submittedName>
        <fullName evidence="2">Serine hydrolase domain-containing protein</fullName>
        <ecNumber evidence="2">3.-.-.-</ecNumber>
    </submittedName>
</protein>
<sequence length="343" mass="39132">MKYILFLIVFLTTIISTFGQQKNIEKQIDSLISIKNAKPFNGIILISQKGKIKYLKLDGYSDIDKEKVLKLNDQFVIGSISKQFTAVLVLGEFDKGNIDLFKPIHKYLPELTQSWTDTVTVHHLLTHMHGISQLDKPTAFKVGSQYSYSQIGYDLLAKIVERTSGKSFAELSEGLFKECGMENTFHPDDKNYKDLVKGYTENENGKIELETETFQNYVAAGSFISTVSDLNKWNSLFYNGKLLKKKTMKLLKTKQKGAIRNHPIFGVTEYGYGITVDTKENIVQYGQTGFAPGFVSMNFYFPRTKTTVVVLENIAYDTDDLKKTFYYHTEILKIVRNGVKNYN</sequence>
<keyword evidence="3" id="KW-1185">Reference proteome</keyword>
<dbReference type="EMBL" id="JBHUHR010000001">
    <property type="protein sequence ID" value="MFD2033157.1"/>
    <property type="molecule type" value="Genomic_DNA"/>
</dbReference>
<evidence type="ECO:0000259" key="1">
    <source>
        <dbReference type="Pfam" id="PF00144"/>
    </source>
</evidence>
<reference evidence="3" key="1">
    <citation type="journal article" date="2019" name="Int. J. Syst. Evol. Microbiol.">
        <title>The Global Catalogue of Microorganisms (GCM) 10K type strain sequencing project: providing services to taxonomists for standard genome sequencing and annotation.</title>
        <authorList>
            <consortium name="The Broad Institute Genomics Platform"/>
            <consortium name="The Broad Institute Genome Sequencing Center for Infectious Disease"/>
            <person name="Wu L."/>
            <person name="Ma J."/>
        </authorList>
    </citation>
    <scope>NUCLEOTIDE SEQUENCE [LARGE SCALE GENOMIC DNA]</scope>
    <source>
        <strain evidence="3">CGMCC 1.15180</strain>
    </source>
</reference>
<comment type="caution">
    <text evidence="2">The sequence shown here is derived from an EMBL/GenBank/DDBJ whole genome shotgun (WGS) entry which is preliminary data.</text>
</comment>
<dbReference type="SUPFAM" id="SSF56601">
    <property type="entry name" value="beta-lactamase/transpeptidase-like"/>
    <property type="match status" value="1"/>
</dbReference>
<dbReference type="GO" id="GO:0016787">
    <property type="term" value="F:hydrolase activity"/>
    <property type="evidence" value="ECO:0007669"/>
    <property type="project" value="UniProtKB-KW"/>
</dbReference>
<accession>A0ABW4VFS9</accession>
<evidence type="ECO:0000313" key="3">
    <source>
        <dbReference type="Proteomes" id="UP001597361"/>
    </source>
</evidence>
<dbReference type="Proteomes" id="UP001597361">
    <property type="component" value="Unassembled WGS sequence"/>
</dbReference>
<name>A0ABW4VFS9_9BACT</name>
<dbReference type="PANTHER" id="PTHR46825">
    <property type="entry name" value="D-ALANYL-D-ALANINE-CARBOXYPEPTIDASE/ENDOPEPTIDASE AMPH"/>
    <property type="match status" value="1"/>
</dbReference>